<dbReference type="AlphaFoldDB" id="A0A645J938"/>
<organism evidence="1">
    <name type="scientific">bioreactor metagenome</name>
    <dbReference type="NCBI Taxonomy" id="1076179"/>
    <lineage>
        <taxon>unclassified sequences</taxon>
        <taxon>metagenomes</taxon>
        <taxon>ecological metagenomes</taxon>
    </lineage>
</organism>
<proteinExistence type="predicted"/>
<dbReference type="Gene3D" id="3.40.50.300">
    <property type="entry name" value="P-loop containing nucleotide triphosphate hydrolases"/>
    <property type="match status" value="1"/>
</dbReference>
<sequence>MQKMIADGASIDQLKQHAGEMKMRLLRDEVLDLIKNGMTTVEEGIRILYSID</sequence>
<comment type="caution">
    <text evidence="1">The sequence shown here is derived from an EMBL/GenBank/DDBJ whole genome shotgun (WGS) entry which is preliminary data.</text>
</comment>
<reference evidence="1" key="1">
    <citation type="submission" date="2019-08" db="EMBL/GenBank/DDBJ databases">
        <authorList>
            <person name="Kucharzyk K."/>
            <person name="Murdoch R.W."/>
            <person name="Higgins S."/>
            <person name="Loffler F."/>
        </authorList>
    </citation>
    <scope>NUCLEOTIDE SEQUENCE</scope>
</reference>
<dbReference type="EMBL" id="VSSQ01125909">
    <property type="protein sequence ID" value="MPN56023.1"/>
    <property type="molecule type" value="Genomic_DNA"/>
</dbReference>
<evidence type="ECO:0000313" key="1">
    <source>
        <dbReference type="EMBL" id="MPN56023.1"/>
    </source>
</evidence>
<gene>
    <name evidence="1" type="ORF">SDC9_203708</name>
</gene>
<evidence type="ECO:0008006" key="2">
    <source>
        <dbReference type="Google" id="ProtNLM"/>
    </source>
</evidence>
<dbReference type="InterPro" id="IPR027417">
    <property type="entry name" value="P-loop_NTPase"/>
</dbReference>
<protein>
    <recommendedName>
        <fullName evidence="2">Type II secretion system protein E</fullName>
    </recommendedName>
</protein>
<accession>A0A645J938</accession>
<name>A0A645J938_9ZZZZ</name>